<proteinExistence type="predicted"/>
<dbReference type="Gene3D" id="1.20.1440.60">
    <property type="entry name" value="23S rRNA-intervening sequence"/>
    <property type="match status" value="1"/>
</dbReference>
<comment type="caution">
    <text evidence="1">The sequence shown here is derived from an EMBL/GenBank/DDBJ whole genome shotgun (WGS) entry which is preliminary data.</text>
</comment>
<dbReference type="EMBL" id="WIRE01000001">
    <property type="protein sequence ID" value="MQX52382.1"/>
    <property type="molecule type" value="Genomic_DNA"/>
</dbReference>
<reference evidence="1 2" key="1">
    <citation type="submission" date="2019-10" db="EMBL/GenBank/DDBJ databases">
        <title>Alcanivorax sp.PA15-N-34 draft genome sequence.</title>
        <authorList>
            <person name="Liao X."/>
            <person name="Shao Z."/>
        </authorList>
    </citation>
    <scope>NUCLEOTIDE SEQUENCE [LARGE SCALE GENOMIC DNA]</scope>
    <source>
        <strain evidence="1 2">PA15-N-34</strain>
    </source>
</reference>
<keyword evidence="2" id="KW-1185">Reference proteome</keyword>
<dbReference type="SUPFAM" id="SSF158446">
    <property type="entry name" value="IVS-encoded protein-like"/>
    <property type="match status" value="1"/>
</dbReference>
<dbReference type="InterPro" id="IPR012657">
    <property type="entry name" value="23S_rRNA-intervening_sequence"/>
</dbReference>
<dbReference type="PANTHER" id="PTHR38471:SF2">
    <property type="entry name" value="FOUR HELIX BUNDLE PROTEIN"/>
    <property type="match status" value="1"/>
</dbReference>
<protein>
    <submittedName>
        <fullName evidence="1">Four helix bundle protein</fullName>
    </submittedName>
</protein>
<dbReference type="AlphaFoldDB" id="A0A6N7LQQ2"/>
<dbReference type="NCBIfam" id="TIGR02436">
    <property type="entry name" value="four helix bundle protein"/>
    <property type="match status" value="1"/>
</dbReference>
<accession>A0A6N7LQQ2</accession>
<dbReference type="Proteomes" id="UP000469421">
    <property type="component" value="Unassembled WGS sequence"/>
</dbReference>
<dbReference type="Pfam" id="PF05635">
    <property type="entry name" value="23S_rRNA_IVP"/>
    <property type="match status" value="1"/>
</dbReference>
<sequence>MQVKGRACCKEVKSLARRYQNLRVWQAAMEMAEAAYGVVTHFPDSERFGLVQQMQRSALSVPSNIAEGYGRGGDVEFRRFLRIARGSLFELETQLIVAERLGYGSRADLEPLIEKVFALLSGMLRKLEGA</sequence>
<dbReference type="PANTHER" id="PTHR38471">
    <property type="entry name" value="FOUR HELIX BUNDLE PROTEIN"/>
    <property type="match status" value="1"/>
</dbReference>
<evidence type="ECO:0000313" key="1">
    <source>
        <dbReference type="EMBL" id="MQX52382.1"/>
    </source>
</evidence>
<evidence type="ECO:0000313" key="2">
    <source>
        <dbReference type="Proteomes" id="UP000469421"/>
    </source>
</evidence>
<gene>
    <name evidence="1" type="ORF">GFN93_03920</name>
</gene>
<dbReference type="InterPro" id="IPR036583">
    <property type="entry name" value="23S_rRNA_IVS_sf"/>
</dbReference>
<name>A0A6N7LQQ2_9GAMM</name>
<organism evidence="1 2">
    <name type="scientific">Alcanivorax sediminis</name>
    <dbReference type="NCBI Taxonomy" id="2663008"/>
    <lineage>
        <taxon>Bacteria</taxon>
        <taxon>Pseudomonadati</taxon>
        <taxon>Pseudomonadota</taxon>
        <taxon>Gammaproteobacteria</taxon>
        <taxon>Oceanospirillales</taxon>
        <taxon>Alcanivoracaceae</taxon>
        <taxon>Alcanivorax</taxon>
    </lineage>
</organism>
<dbReference type="CDD" id="cd16377">
    <property type="entry name" value="23S_rRNA_IVP_like"/>
    <property type="match status" value="1"/>
</dbReference>